<sequence>MFKDELKNCEDVVTIPSQGAAILSCDPGRDMWNTVMGTFTNNISVVPAGQLYLYRYNDETLPALVQIRLSDYADAARFHPLGIEYHEASSTLLVSNHHFDGPRIEIFKLDISSHPPIAHHSRTMESPLIRTPNAIVALNEHEFYFTNDHRFQIQTRRYFAMLETYAALPLGEIMHVKMHHNSSATIRAVTHLAYPNGLALLNSSTLAVALTGSCKVQLFSIRPDRSLVFAAEVKTPFMPDNLSCDQNGVLLISGHPHPPTLERLVKHRRRCLEAGLLTPQPCDGSRAPSAVIEWTWERGLENLYLSAAEYGSSSAAVRDSELQVGIVTGLYEEGILVWKSSK</sequence>
<reference evidence="1" key="1">
    <citation type="journal article" date="2023" name="Access Microbiol">
        <title>De-novo genome assembly for Akanthomyces muscarius, a biocontrol agent of insect agricultural pests.</title>
        <authorList>
            <person name="Erdos Z."/>
            <person name="Studholme D.J."/>
            <person name="Raymond B."/>
            <person name="Sharma M."/>
        </authorList>
    </citation>
    <scope>NUCLEOTIDE SEQUENCE</scope>
    <source>
        <strain evidence="1">Ve6</strain>
    </source>
</reference>
<dbReference type="RefSeq" id="XP_056053180.1">
    <property type="nucleotide sequence ID" value="XM_056201429.1"/>
</dbReference>
<accession>A0A9W8QB88</accession>
<dbReference type="InterPro" id="IPR011042">
    <property type="entry name" value="6-blade_b-propeller_TolB-like"/>
</dbReference>
<dbReference type="InterPro" id="IPR051288">
    <property type="entry name" value="Serum_paraoxonase/arylesterase"/>
</dbReference>
<evidence type="ECO:0000313" key="2">
    <source>
        <dbReference type="Proteomes" id="UP001144673"/>
    </source>
</evidence>
<comment type="caution">
    <text evidence="1">The sequence shown here is derived from an EMBL/GenBank/DDBJ whole genome shotgun (WGS) entry which is preliminary data.</text>
</comment>
<dbReference type="Proteomes" id="UP001144673">
    <property type="component" value="Chromosome 4"/>
</dbReference>
<proteinExistence type="predicted"/>
<dbReference type="Gene3D" id="2.120.10.30">
    <property type="entry name" value="TolB, C-terminal domain"/>
    <property type="match status" value="1"/>
</dbReference>
<gene>
    <name evidence="1" type="ORF">LMH87_012165</name>
</gene>
<dbReference type="EMBL" id="JAJHUN010000009">
    <property type="protein sequence ID" value="KAJ4151466.1"/>
    <property type="molecule type" value="Genomic_DNA"/>
</dbReference>
<dbReference type="PROSITE" id="PS51257">
    <property type="entry name" value="PROKAR_LIPOPROTEIN"/>
    <property type="match status" value="1"/>
</dbReference>
<keyword evidence="2" id="KW-1185">Reference proteome</keyword>
<dbReference type="SUPFAM" id="SSF63829">
    <property type="entry name" value="Calcium-dependent phosphotriesterase"/>
    <property type="match status" value="1"/>
</dbReference>
<dbReference type="PANTHER" id="PTHR11799:SF30">
    <property type="entry name" value="SERUM PARAOXONASE_ARYLESTERASE 2"/>
    <property type="match status" value="1"/>
</dbReference>
<dbReference type="AlphaFoldDB" id="A0A9W8QB88"/>
<name>A0A9W8QB88_AKAMU</name>
<protein>
    <submittedName>
        <fullName evidence="1">Uncharacterized protein</fullName>
    </submittedName>
</protein>
<dbReference type="GeneID" id="80899324"/>
<organism evidence="1 2">
    <name type="scientific">Akanthomyces muscarius</name>
    <name type="common">Entomopathogenic fungus</name>
    <name type="synonym">Lecanicillium muscarium</name>
    <dbReference type="NCBI Taxonomy" id="2231603"/>
    <lineage>
        <taxon>Eukaryota</taxon>
        <taxon>Fungi</taxon>
        <taxon>Dikarya</taxon>
        <taxon>Ascomycota</taxon>
        <taxon>Pezizomycotina</taxon>
        <taxon>Sordariomycetes</taxon>
        <taxon>Hypocreomycetidae</taxon>
        <taxon>Hypocreales</taxon>
        <taxon>Cordycipitaceae</taxon>
        <taxon>Akanthomyces</taxon>
    </lineage>
</organism>
<evidence type="ECO:0000313" key="1">
    <source>
        <dbReference type="EMBL" id="KAJ4151466.1"/>
    </source>
</evidence>
<dbReference type="PANTHER" id="PTHR11799">
    <property type="entry name" value="PARAOXONASE"/>
    <property type="match status" value="1"/>
</dbReference>